<dbReference type="InterPro" id="IPR011990">
    <property type="entry name" value="TPR-like_helical_dom_sf"/>
</dbReference>
<sequence length="576" mass="64925">MKTFQLFLIPLLFLVFSGCRMGKKENKQLSYTTITCNAMPVTDDDDWYSTNQKAPLFDDLGNHSFPVSTENKLVQKYIDQGLILAYAFNHAEAARSFYYAAKLDPDCAMAYWGYAYVLGPNYNTAGYMESTNYPPAYDAIQKAVALADHVTPKERALILAMAERYTKDVPRDRAPLDKAFAEAMKTVFEAFPNDADIGTMYAEALMNIHPWDLYTPDGTPQPWTPEIEEVLEKIIAQNPLHPGAHHLYIHAVESSNTPERGIPSAHVFDNGLVPGAGHLVHMPSHIYIRTGHYHKGTFANINAVAADSSYTTACHAQGVYPLTYYPHNYHFMAATATLEGNSYWGILASEKLGEMISIQLMKEPGWGTLQHFYTIPYYVYVKFGKWDKILALPDETPSLSYPSAVRSYARGMAFLAKQDVDGAQKELDNLEILAQDESLKDLTIWDINSTYELVQIAHHVLKAEIMATQKDYSQSVKLLTEAITVEDALNYNEPPDWFFSVRHHLGAVQIEAQNYQDAIKTYREDLANFPRNGWALHGLKRAYNKLGNSDKVAEIDQQLTKIWATADITINSSRIK</sequence>
<dbReference type="PANTHER" id="PTHR45588:SF1">
    <property type="entry name" value="WW DOMAIN-CONTAINING PROTEIN"/>
    <property type="match status" value="1"/>
</dbReference>
<evidence type="ECO:0000313" key="3">
    <source>
        <dbReference type="Proteomes" id="UP000474630"/>
    </source>
</evidence>
<protein>
    <recommendedName>
        <fullName evidence="4">Tetratricopeptide repeat protein</fullName>
    </recommendedName>
</protein>
<dbReference type="PROSITE" id="PS50005">
    <property type="entry name" value="TPR"/>
    <property type="match status" value="1"/>
</dbReference>
<dbReference type="SUPFAM" id="SSF48452">
    <property type="entry name" value="TPR-like"/>
    <property type="match status" value="1"/>
</dbReference>
<keyword evidence="3" id="KW-1185">Reference proteome</keyword>
<dbReference type="Proteomes" id="UP000474630">
    <property type="component" value="Chromosome"/>
</dbReference>
<evidence type="ECO:0000256" key="1">
    <source>
        <dbReference type="PROSITE-ProRule" id="PRU00339"/>
    </source>
</evidence>
<dbReference type="PROSITE" id="PS51257">
    <property type="entry name" value="PROKAR_LIPOPROTEIN"/>
    <property type="match status" value="1"/>
</dbReference>
<evidence type="ECO:0008006" key="4">
    <source>
        <dbReference type="Google" id="ProtNLM"/>
    </source>
</evidence>
<evidence type="ECO:0000313" key="2">
    <source>
        <dbReference type="EMBL" id="QIA07615.1"/>
    </source>
</evidence>
<gene>
    <name evidence="2" type="ORF">G0Q07_07695</name>
</gene>
<proteinExistence type="predicted"/>
<dbReference type="PANTHER" id="PTHR45588">
    <property type="entry name" value="TPR DOMAIN-CONTAINING PROTEIN"/>
    <property type="match status" value="1"/>
</dbReference>
<organism evidence="2 3">
    <name type="scientific">Draconibacterium halophilum</name>
    <dbReference type="NCBI Taxonomy" id="2706887"/>
    <lineage>
        <taxon>Bacteria</taxon>
        <taxon>Pseudomonadati</taxon>
        <taxon>Bacteroidota</taxon>
        <taxon>Bacteroidia</taxon>
        <taxon>Marinilabiliales</taxon>
        <taxon>Prolixibacteraceae</taxon>
        <taxon>Draconibacterium</taxon>
    </lineage>
</organism>
<dbReference type="RefSeq" id="WP_163345536.1">
    <property type="nucleotide sequence ID" value="NZ_CP048409.1"/>
</dbReference>
<keyword evidence="1" id="KW-0802">TPR repeat</keyword>
<dbReference type="EMBL" id="CP048409">
    <property type="protein sequence ID" value="QIA07615.1"/>
    <property type="molecule type" value="Genomic_DNA"/>
</dbReference>
<feature type="repeat" description="TPR" evidence="1">
    <location>
        <begin position="499"/>
        <end position="532"/>
    </location>
</feature>
<dbReference type="Gene3D" id="1.25.40.10">
    <property type="entry name" value="Tetratricopeptide repeat domain"/>
    <property type="match status" value="2"/>
</dbReference>
<dbReference type="InterPro" id="IPR019734">
    <property type="entry name" value="TPR_rpt"/>
</dbReference>
<dbReference type="KEGG" id="drc:G0Q07_07695"/>
<dbReference type="AlphaFoldDB" id="A0A6C0RD17"/>
<reference evidence="2 3" key="1">
    <citation type="submission" date="2020-02" db="EMBL/GenBank/DDBJ databases">
        <title>Genome sequencing for Draconibacterium sp. strain M1.</title>
        <authorList>
            <person name="Park S.-J."/>
        </authorList>
    </citation>
    <scope>NUCLEOTIDE SEQUENCE [LARGE SCALE GENOMIC DNA]</scope>
    <source>
        <strain evidence="2 3">M1</strain>
    </source>
</reference>
<name>A0A6C0RD17_9BACT</name>
<accession>A0A6C0RD17</accession>